<dbReference type="GO" id="GO:0042773">
    <property type="term" value="P:ATP synthesis coupled electron transport"/>
    <property type="evidence" value="ECO:0007669"/>
    <property type="project" value="InterPro"/>
</dbReference>
<evidence type="ECO:0000256" key="5">
    <source>
        <dbReference type="ARBA" id="ARBA00022723"/>
    </source>
</evidence>
<dbReference type="GO" id="GO:0043546">
    <property type="term" value="F:molybdopterin cofactor binding"/>
    <property type="evidence" value="ECO:0007669"/>
    <property type="project" value="InterPro"/>
</dbReference>
<dbReference type="Gene3D" id="3.30.70.20">
    <property type="match status" value="1"/>
</dbReference>
<evidence type="ECO:0000256" key="7">
    <source>
        <dbReference type="ARBA" id="ARBA00023004"/>
    </source>
</evidence>
<evidence type="ECO:0000313" key="14">
    <source>
        <dbReference type="EMBL" id="OKL48737.1"/>
    </source>
</evidence>
<dbReference type="InterPro" id="IPR006657">
    <property type="entry name" value="MoPterin_dinucl-bd_dom"/>
</dbReference>
<evidence type="ECO:0000256" key="4">
    <source>
        <dbReference type="ARBA" id="ARBA00022714"/>
    </source>
</evidence>
<dbReference type="InterPro" id="IPR006963">
    <property type="entry name" value="Mopterin_OxRdtase_4Fe-4S_dom"/>
</dbReference>
<organism evidence="14 15">
    <name type="scientific">Boudabousia marimammalium</name>
    <dbReference type="NCBI Taxonomy" id="156892"/>
    <lineage>
        <taxon>Bacteria</taxon>
        <taxon>Bacillati</taxon>
        <taxon>Actinomycetota</taxon>
        <taxon>Actinomycetes</taxon>
        <taxon>Actinomycetales</taxon>
        <taxon>Actinomycetaceae</taxon>
        <taxon>Boudabousia</taxon>
    </lineage>
</organism>
<dbReference type="SUPFAM" id="SSF54292">
    <property type="entry name" value="2Fe-2S ferredoxin-like"/>
    <property type="match status" value="1"/>
</dbReference>
<evidence type="ECO:0000256" key="9">
    <source>
        <dbReference type="ARBA" id="ARBA00023027"/>
    </source>
</evidence>
<dbReference type="RefSeq" id="WP_075361766.1">
    <property type="nucleotide sequence ID" value="NZ_MPDM01000005.1"/>
</dbReference>
<evidence type="ECO:0000313" key="15">
    <source>
        <dbReference type="Proteomes" id="UP000186465"/>
    </source>
</evidence>
<comment type="cofactor">
    <cofactor evidence="10">
        <name>[2Fe-2S] cluster</name>
        <dbReference type="ChEBI" id="CHEBI:190135"/>
    </cofactor>
</comment>
<dbReference type="FunFam" id="3.10.20.740:FF:000001">
    <property type="entry name" value="NADH-quinone oxidoreductase subunit G"/>
    <property type="match status" value="1"/>
</dbReference>
<dbReference type="GO" id="GO:0051537">
    <property type="term" value="F:2 iron, 2 sulfur cluster binding"/>
    <property type="evidence" value="ECO:0007669"/>
    <property type="project" value="UniProtKB-KW"/>
</dbReference>
<keyword evidence="15" id="KW-1185">Reference proteome</keyword>
<dbReference type="PANTHER" id="PTHR43105:SF12">
    <property type="entry name" value="NADH-QUINONE OXIDOREDUCTASE SUBUNIT G"/>
    <property type="match status" value="1"/>
</dbReference>
<sequence>MSDNMVQLTIDGVPVEVERGTLIIRAAEQVGIRIPRFCDHPLLKPAGACRQCLVDVAAPDREGNVRAFPKPQASCTMTVMPGMVVNTQRTSETAAKAQRGIMEFLLVNHPLDCPVCDKGGECPLQNQALSNGRETSRFADVKRVYAKPVSLTSQILLDRDRCILCQRCVRFAKQIAGDPFIDLQGRGGGSAPTEHHQHMGEQIGSFDTQVLGFTDPVSNPDGHTLTGLESLSGPTGQSAVIGSTNFGPSTEDELDMSGRPFASYFSGNVIQICPVGALTSKSYRFRSRPFDLVSTPSVTEHDASGSAIRIDVRRGQVTRRLAGEDMDVNEEWITDKDRFAFTWQSQDRRLRHPLVRNEAGELVPTSWADALDRVAQALRSGTSGYLPGGRLTFEDSYAWAKFARVVGRTNDIDQRVRFGSDEELKFLAARVAGTGLGVTYRDLETAGQVLLVGLEPEDECGSIFLRLRKGVLAGSVKVTMVAPFASHGSRKLRAQLVQAAPGTEPEVLAAMDQGNPYAEHADALASGGVILIGERAANIAGTLTAALHLAERTGAKIAWVPRRAGERGGLEAGALPNLLPFGRLVSDPEARADISAAWGTEIPSENGYDAERILAAARAGSINTLLVGGVDVRDFPNPEMARDALDHAGFVVALEVNATEVTERADVVLPVAPPVEKPGTFINWEGRLRPFGQAISSTALDDRQILQRIAQVCGFDLGLSTLKSLYEEVNQLMDWDGKRASGPAVVAAPLPKLQPGQLVLDTHKLMIDDALTLAGATDLQLSARRPVARVSRGTAQALNLKVGEQITISTERGHVTMPVITASMPDKMVWLPQNNGVNVFEKLGEVGSIATVSVMEESK</sequence>
<keyword evidence="5" id="KW-0479">Metal-binding</keyword>
<evidence type="ECO:0000259" key="11">
    <source>
        <dbReference type="PROSITE" id="PS51085"/>
    </source>
</evidence>
<dbReference type="SUPFAM" id="SSF50692">
    <property type="entry name" value="ADC-like"/>
    <property type="match status" value="1"/>
</dbReference>
<dbReference type="InterPro" id="IPR054351">
    <property type="entry name" value="NADH_UbQ_OxRdtase_ferredoxin"/>
</dbReference>
<evidence type="ECO:0000256" key="6">
    <source>
        <dbReference type="ARBA" id="ARBA00022967"/>
    </source>
</evidence>
<comment type="caution">
    <text evidence="14">The sequence shown here is derived from an EMBL/GenBank/DDBJ whole genome shotgun (WGS) entry which is preliminary data.</text>
</comment>
<dbReference type="GO" id="GO:0051539">
    <property type="term" value="F:4 iron, 4 sulfur cluster binding"/>
    <property type="evidence" value="ECO:0007669"/>
    <property type="project" value="UniProtKB-KW"/>
</dbReference>
<keyword evidence="8" id="KW-0411">Iron-sulfur</keyword>
<dbReference type="EMBL" id="MPDM01000005">
    <property type="protein sequence ID" value="OKL48737.1"/>
    <property type="molecule type" value="Genomic_DNA"/>
</dbReference>
<dbReference type="GO" id="GO:0003954">
    <property type="term" value="F:NADH dehydrogenase activity"/>
    <property type="evidence" value="ECO:0007669"/>
    <property type="project" value="TreeGrafter"/>
</dbReference>
<feature type="domain" description="2Fe-2S ferredoxin-type" evidence="11">
    <location>
        <begin position="4"/>
        <end position="91"/>
    </location>
</feature>
<dbReference type="SUPFAM" id="SSF53706">
    <property type="entry name" value="Formate dehydrogenase/DMSO reductase, domains 1-3"/>
    <property type="match status" value="1"/>
</dbReference>
<dbReference type="InterPro" id="IPR006656">
    <property type="entry name" value="Mopterin_OxRdtase"/>
</dbReference>
<feature type="domain" description="4Fe-4S His(Cys)3-ligated-type" evidence="13">
    <location>
        <begin position="93"/>
        <end position="132"/>
    </location>
</feature>
<gene>
    <name evidence="14" type="ORF">BM477_05960</name>
</gene>
<feature type="domain" description="4Fe-4S Mo/W bis-MGD-type" evidence="12">
    <location>
        <begin position="292"/>
        <end position="348"/>
    </location>
</feature>
<proteinExistence type="inferred from homology"/>
<dbReference type="NCBIfam" id="NF005895">
    <property type="entry name" value="PRK07860.1"/>
    <property type="match status" value="1"/>
</dbReference>
<dbReference type="GO" id="GO:0008137">
    <property type="term" value="F:NADH dehydrogenase (ubiquinone) activity"/>
    <property type="evidence" value="ECO:0007669"/>
    <property type="project" value="InterPro"/>
</dbReference>
<keyword evidence="4" id="KW-0001">2Fe-2S</keyword>
<keyword evidence="3" id="KW-0004">4Fe-4S</keyword>
<dbReference type="PROSITE" id="PS51085">
    <property type="entry name" value="2FE2S_FER_2"/>
    <property type="match status" value="1"/>
</dbReference>
<dbReference type="Pfam" id="PF01568">
    <property type="entry name" value="Molydop_binding"/>
    <property type="match status" value="1"/>
</dbReference>
<evidence type="ECO:0000259" key="13">
    <source>
        <dbReference type="PROSITE" id="PS51839"/>
    </source>
</evidence>
<dbReference type="Gene3D" id="3.40.228.10">
    <property type="entry name" value="Dimethylsulfoxide Reductase, domain 2"/>
    <property type="match status" value="1"/>
</dbReference>
<dbReference type="GO" id="GO:0046872">
    <property type="term" value="F:metal ion binding"/>
    <property type="evidence" value="ECO:0007669"/>
    <property type="project" value="UniProtKB-KW"/>
</dbReference>
<evidence type="ECO:0000259" key="12">
    <source>
        <dbReference type="PROSITE" id="PS51669"/>
    </source>
</evidence>
<dbReference type="Pfam" id="PF10588">
    <property type="entry name" value="NADH-G_4Fe-4S_3"/>
    <property type="match status" value="1"/>
</dbReference>
<dbReference type="Pfam" id="PF13510">
    <property type="entry name" value="Fer2_4"/>
    <property type="match status" value="1"/>
</dbReference>
<comment type="cofactor">
    <cofactor evidence="1">
        <name>[4Fe-4S] cluster</name>
        <dbReference type="ChEBI" id="CHEBI:49883"/>
    </cofactor>
</comment>
<dbReference type="InterPro" id="IPR036010">
    <property type="entry name" value="2Fe-2S_ferredoxin-like_sf"/>
</dbReference>
<dbReference type="Gene3D" id="3.10.20.740">
    <property type="match status" value="1"/>
</dbReference>
<dbReference type="InterPro" id="IPR001041">
    <property type="entry name" value="2Fe-2S_ferredoxin-type"/>
</dbReference>
<protein>
    <submittedName>
        <fullName evidence="14">NADH-quinone oxidoreductase subunit G</fullName>
    </submittedName>
</protein>
<evidence type="ECO:0000256" key="10">
    <source>
        <dbReference type="ARBA" id="ARBA00034078"/>
    </source>
</evidence>
<keyword evidence="6" id="KW-1278">Translocase</keyword>
<evidence type="ECO:0000256" key="3">
    <source>
        <dbReference type="ARBA" id="ARBA00022485"/>
    </source>
</evidence>
<evidence type="ECO:0000256" key="8">
    <source>
        <dbReference type="ARBA" id="ARBA00023014"/>
    </source>
</evidence>
<dbReference type="PROSITE" id="PS51839">
    <property type="entry name" value="4FE4S_HC3"/>
    <property type="match status" value="1"/>
</dbReference>
<dbReference type="STRING" id="156892.BM477_05960"/>
<name>A0A1Q5PMI3_9ACTO</name>
<dbReference type="CDD" id="cd00207">
    <property type="entry name" value="fer2"/>
    <property type="match status" value="1"/>
</dbReference>
<accession>A0A1Q5PMI3</accession>
<dbReference type="Pfam" id="PF22151">
    <property type="entry name" value="Fer4_NDSU1"/>
    <property type="match status" value="1"/>
</dbReference>
<dbReference type="PROSITE" id="PS51669">
    <property type="entry name" value="4FE4S_MOW_BIS_MGD"/>
    <property type="match status" value="1"/>
</dbReference>
<dbReference type="GO" id="GO:0016020">
    <property type="term" value="C:membrane"/>
    <property type="evidence" value="ECO:0007669"/>
    <property type="project" value="InterPro"/>
</dbReference>
<evidence type="ECO:0000256" key="2">
    <source>
        <dbReference type="ARBA" id="ARBA00005404"/>
    </source>
</evidence>
<keyword evidence="9" id="KW-0520">NAD</keyword>
<dbReference type="InterPro" id="IPR009010">
    <property type="entry name" value="Asp_de-COase-like_dom_sf"/>
</dbReference>
<dbReference type="Pfam" id="PF22117">
    <property type="entry name" value="Fer4_Nqo3"/>
    <property type="match status" value="1"/>
</dbReference>
<dbReference type="PROSITE" id="PS00641">
    <property type="entry name" value="COMPLEX1_75K_1"/>
    <property type="match status" value="1"/>
</dbReference>
<dbReference type="SMART" id="SM00929">
    <property type="entry name" value="NADH-G_4Fe-4S_3"/>
    <property type="match status" value="1"/>
</dbReference>
<dbReference type="Gene3D" id="3.40.50.740">
    <property type="match status" value="2"/>
</dbReference>
<dbReference type="InterPro" id="IPR050123">
    <property type="entry name" value="Prok_molybdopt-oxidoreductase"/>
</dbReference>
<comment type="similarity">
    <text evidence="2">Belongs to the complex I 75 kDa subunit family.</text>
</comment>
<keyword evidence="7" id="KW-0408">Iron</keyword>
<dbReference type="PANTHER" id="PTHR43105">
    <property type="entry name" value="RESPIRATORY NITRATE REDUCTASE"/>
    <property type="match status" value="1"/>
</dbReference>
<dbReference type="InterPro" id="IPR019574">
    <property type="entry name" value="NADH_UbQ_OxRdtase_Gsu_4Fe4S-bd"/>
</dbReference>
<dbReference type="InterPro" id="IPR000283">
    <property type="entry name" value="NADH_UbQ_OxRdtase_75kDa_su_CS"/>
</dbReference>
<evidence type="ECO:0000256" key="1">
    <source>
        <dbReference type="ARBA" id="ARBA00001966"/>
    </source>
</evidence>
<dbReference type="OrthoDB" id="9810782at2"/>
<reference evidence="15" key="1">
    <citation type="submission" date="2016-11" db="EMBL/GenBank/DDBJ databases">
        <title>Actinomyces gypaetusis sp. nov. isolated from Gypaetus barbatus in Qinghai Tibet Plateau China.</title>
        <authorList>
            <person name="Meng X."/>
        </authorList>
    </citation>
    <scope>NUCLEOTIDE SEQUENCE [LARGE SCALE GENOMIC DNA]</scope>
    <source>
        <strain evidence="15">DSM 15383</strain>
    </source>
</reference>
<dbReference type="PROSITE" id="PS00642">
    <property type="entry name" value="COMPLEX1_75K_2"/>
    <property type="match status" value="1"/>
</dbReference>
<dbReference type="SUPFAM" id="SSF54862">
    <property type="entry name" value="4Fe-4S ferredoxins"/>
    <property type="match status" value="1"/>
</dbReference>
<dbReference type="AlphaFoldDB" id="A0A1Q5PMI3"/>
<dbReference type="Proteomes" id="UP000186465">
    <property type="component" value="Unassembled WGS sequence"/>
</dbReference>
<dbReference type="PROSITE" id="PS00643">
    <property type="entry name" value="COMPLEX1_75K_3"/>
    <property type="match status" value="1"/>
</dbReference>
<dbReference type="Pfam" id="PF00384">
    <property type="entry name" value="Molybdopterin"/>
    <property type="match status" value="1"/>
</dbReference>